<protein>
    <submittedName>
        <fullName evidence="2">Uncharacterized protein</fullName>
    </submittedName>
</protein>
<keyword evidence="3" id="KW-1185">Reference proteome</keyword>
<accession>A0A4C1TBS1</accession>
<gene>
    <name evidence="2" type="ORF">EVAR_101357_1</name>
</gene>
<dbReference type="EMBL" id="BGZK01004916">
    <property type="protein sequence ID" value="GBP11584.1"/>
    <property type="molecule type" value="Genomic_DNA"/>
</dbReference>
<dbReference type="AlphaFoldDB" id="A0A4C1TBS1"/>
<evidence type="ECO:0000256" key="1">
    <source>
        <dbReference type="SAM" id="MobiDB-lite"/>
    </source>
</evidence>
<evidence type="ECO:0000313" key="3">
    <source>
        <dbReference type="Proteomes" id="UP000299102"/>
    </source>
</evidence>
<dbReference type="Proteomes" id="UP000299102">
    <property type="component" value="Unassembled WGS sequence"/>
</dbReference>
<organism evidence="2 3">
    <name type="scientific">Eumeta variegata</name>
    <name type="common">Bagworm moth</name>
    <name type="synonym">Eumeta japonica</name>
    <dbReference type="NCBI Taxonomy" id="151549"/>
    <lineage>
        <taxon>Eukaryota</taxon>
        <taxon>Metazoa</taxon>
        <taxon>Ecdysozoa</taxon>
        <taxon>Arthropoda</taxon>
        <taxon>Hexapoda</taxon>
        <taxon>Insecta</taxon>
        <taxon>Pterygota</taxon>
        <taxon>Neoptera</taxon>
        <taxon>Endopterygota</taxon>
        <taxon>Lepidoptera</taxon>
        <taxon>Glossata</taxon>
        <taxon>Ditrysia</taxon>
        <taxon>Tineoidea</taxon>
        <taxon>Psychidae</taxon>
        <taxon>Oiketicinae</taxon>
        <taxon>Eumeta</taxon>
    </lineage>
</organism>
<name>A0A4C1TBS1_EUMVA</name>
<reference evidence="2 3" key="1">
    <citation type="journal article" date="2019" name="Commun. Biol.">
        <title>The bagworm genome reveals a unique fibroin gene that provides high tensile strength.</title>
        <authorList>
            <person name="Kono N."/>
            <person name="Nakamura H."/>
            <person name="Ohtoshi R."/>
            <person name="Tomita M."/>
            <person name="Numata K."/>
            <person name="Arakawa K."/>
        </authorList>
    </citation>
    <scope>NUCLEOTIDE SEQUENCE [LARGE SCALE GENOMIC DNA]</scope>
</reference>
<sequence>MFGWRFATTLCNNTSTGSNRKASSASAKKRLNVATEILKTGPSRESSKRALFQSPGKELPHPNRYS</sequence>
<evidence type="ECO:0000313" key="2">
    <source>
        <dbReference type="EMBL" id="GBP11584.1"/>
    </source>
</evidence>
<proteinExistence type="predicted"/>
<feature type="region of interest" description="Disordered" evidence="1">
    <location>
        <begin position="37"/>
        <end position="66"/>
    </location>
</feature>
<comment type="caution">
    <text evidence="2">The sequence shown here is derived from an EMBL/GenBank/DDBJ whole genome shotgun (WGS) entry which is preliminary data.</text>
</comment>